<evidence type="ECO:0000256" key="1">
    <source>
        <dbReference type="SAM" id="MobiDB-lite"/>
    </source>
</evidence>
<proteinExistence type="predicted"/>
<gene>
    <name evidence="2" type="ORF">N1851_003415</name>
</gene>
<accession>A0AA47N8P4</accession>
<protein>
    <submittedName>
        <fullName evidence="2">Uncharacterized protein</fullName>
    </submittedName>
</protein>
<evidence type="ECO:0000313" key="2">
    <source>
        <dbReference type="EMBL" id="KAK0154483.1"/>
    </source>
</evidence>
<evidence type="ECO:0000313" key="3">
    <source>
        <dbReference type="Proteomes" id="UP001174136"/>
    </source>
</evidence>
<dbReference type="Proteomes" id="UP001174136">
    <property type="component" value="Unassembled WGS sequence"/>
</dbReference>
<dbReference type="EMBL" id="JAOPHQ010000466">
    <property type="protein sequence ID" value="KAK0154483.1"/>
    <property type="molecule type" value="Genomic_DNA"/>
</dbReference>
<feature type="compositionally biased region" description="Basic and acidic residues" evidence="1">
    <location>
        <begin position="1"/>
        <end position="10"/>
    </location>
</feature>
<sequence length="357" mass="39715">MPPSDLREDASLGFSPTSKQSDEIMRDPCVKELLPSCPQRSVIPGIASLEQQLDVDWPADEISLLEKLPNKRMVSCVPSNYEHLRCGDSVIIANMVNMTTSCPKSTSITGFPTALKQEPNMVNVLPTCPRVTSVPGLASTGFDSCCKEWVMDRSFLWNKKVQIKEQFISHINPVDTMMIRAMVAMMPTCPRNTWVPGFPSAEKQKVSDSPSMICLLPTCPEQTIVTGMPSRHRVQARNIYSTSKGYGTHIASLSQDDNHPWVSLHTKKGGKLCKPSADMSKSSQRHSACPLKCVLRVQISPWHKAVPLVWLVKNREILFSHIDHNQHITSADSEMVAILPSCPMSQVCQVFHQPPKE</sequence>
<feature type="region of interest" description="Disordered" evidence="1">
    <location>
        <begin position="1"/>
        <end position="23"/>
    </location>
</feature>
<dbReference type="AlphaFoldDB" id="A0AA47N8P4"/>
<keyword evidence="3" id="KW-1185">Reference proteome</keyword>
<name>A0AA47N8P4_MERPO</name>
<reference evidence="2" key="1">
    <citation type="journal article" date="2023" name="Front. Mar. Sci.">
        <title>A new Merluccius polli reference genome to investigate the effects of global change in West African waters.</title>
        <authorList>
            <person name="Mateo J.L."/>
            <person name="Blanco-Fernandez C."/>
            <person name="Garcia-Vazquez E."/>
            <person name="Machado-Schiaffino G."/>
        </authorList>
    </citation>
    <scope>NUCLEOTIDE SEQUENCE</scope>
    <source>
        <strain evidence="2">C29</strain>
        <tissue evidence="2">Fin</tissue>
    </source>
</reference>
<comment type="caution">
    <text evidence="2">The sequence shown here is derived from an EMBL/GenBank/DDBJ whole genome shotgun (WGS) entry which is preliminary data.</text>
</comment>
<organism evidence="2 3">
    <name type="scientific">Merluccius polli</name>
    <name type="common">Benguela hake</name>
    <name type="synonym">Merluccius cadenati</name>
    <dbReference type="NCBI Taxonomy" id="89951"/>
    <lineage>
        <taxon>Eukaryota</taxon>
        <taxon>Metazoa</taxon>
        <taxon>Chordata</taxon>
        <taxon>Craniata</taxon>
        <taxon>Vertebrata</taxon>
        <taxon>Euteleostomi</taxon>
        <taxon>Actinopterygii</taxon>
        <taxon>Neopterygii</taxon>
        <taxon>Teleostei</taxon>
        <taxon>Neoteleostei</taxon>
        <taxon>Acanthomorphata</taxon>
        <taxon>Zeiogadaria</taxon>
        <taxon>Gadariae</taxon>
        <taxon>Gadiformes</taxon>
        <taxon>Gadoidei</taxon>
        <taxon>Merlucciidae</taxon>
        <taxon>Merluccius</taxon>
    </lineage>
</organism>